<dbReference type="Pfam" id="PF00672">
    <property type="entry name" value="HAMP"/>
    <property type="match status" value="1"/>
</dbReference>
<dbReference type="PANTHER" id="PTHR45528:SF1">
    <property type="entry name" value="SENSOR HISTIDINE KINASE CPXA"/>
    <property type="match status" value="1"/>
</dbReference>
<dbReference type="Pfam" id="PF02518">
    <property type="entry name" value="HATPase_c"/>
    <property type="match status" value="1"/>
</dbReference>
<dbReference type="Gene3D" id="6.10.340.10">
    <property type="match status" value="1"/>
</dbReference>
<keyword evidence="9 17" id="KW-0418">Kinase</keyword>
<evidence type="ECO:0000256" key="1">
    <source>
        <dbReference type="ARBA" id="ARBA00000085"/>
    </source>
</evidence>
<dbReference type="PANTHER" id="PTHR45528">
    <property type="entry name" value="SENSOR HISTIDINE KINASE CPXA"/>
    <property type="match status" value="1"/>
</dbReference>
<reference evidence="17 18" key="1">
    <citation type="submission" date="2019-03" db="EMBL/GenBank/DDBJ databases">
        <title>Genomic Encyclopedia of Type Strains, Phase IV (KMG-IV): sequencing the most valuable type-strain genomes for metagenomic binning, comparative biology and taxonomic classification.</title>
        <authorList>
            <person name="Goeker M."/>
        </authorList>
    </citation>
    <scope>NUCLEOTIDE SEQUENCE [LARGE SCALE GENOMIC DNA]</scope>
    <source>
        <strain evidence="17 18">DSM 28559</strain>
    </source>
</reference>
<dbReference type="CDD" id="cd00082">
    <property type="entry name" value="HisKA"/>
    <property type="match status" value="1"/>
</dbReference>
<dbReference type="InterPro" id="IPR003660">
    <property type="entry name" value="HAMP_dom"/>
</dbReference>
<feature type="transmembrane region" description="Helical" evidence="14">
    <location>
        <begin position="165"/>
        <end position="188"/>
    </location>
</feature>
<dbReference type="GO" id="GO:0005524">
    <property type="term" value="F:ATP binding"/>
    <property type="evidence" value="ECO:0007669"/>
    <property type="project" value="UniProtKB-KW"/>
</dbReference>
<evidence type="ECO:0000256" key="6">
    <source>
        <dbReference type="ARBA" id="ARBA00022679"/>
    </source>
</evidence>
<evidence type="ECO:0000313" key="17">
    <source>
        <dbReference type="EMBL" id="TCO85801.1"/>
    </source>
</evidence>
<feature type="domain" description="HAMP" evidence="16">
    <location>
        <begin position="189"/>
        <end position="241"/>
    </location>
</feature>
<dbReference type="InterPro" id="IPR005467">
    <property type="entry name" value="His_kinase_dom"/>
</dbReference>
<dbReference type="PROSITE" id="PS50109">
    <property type="entry name" value="HIS_KIN"/>
    <property type="match status" value="1"/>
</dbReference>
<dbReference type="SMART" id="SM00387">
    <property type="entry name" value="HATPase_c"/>
    <property type="match status" value="1"/>
</dbReference>
<keyword evidence="10" id="KW-0067">ATP-binding</keyword>
<dbReference type="AlphaFoldDB" id="A0A4R2LZ31"/>
<dbReference type="Pfam" id="PF00512">
    <property type="entry name" value="HisKA"/>
    <property type="match status" value="1"/>
</dbReference>
<dbReference type="InterPro" id="IPR003594">
    <property type="entry name" value="HATPase_dom"/>
</dbReference>
<evidence type="ECO:0000256" key="12">
    <source>
        <dbReference type="ARBA" id="ARBA00023012"/>
    </source>
</evidence>
<keyword evidence="6" id="KW-0808">Transferase</keyword>
<dbReference type="PRINTS" id="PR00344">
    <property type="entry name" value="BCTRLSENSOR"/>
</dbReference>
<dbReference type="SUPFAM" id="SSF47384">
    <property type="entry name" value="Homodimeric domain of signal transducing histidine kinase"/>
    <property type="match status" value="1"/>
</dbReference>
<keyword evidence="13 14" id="KW-0472">Membrane</keyword>
<keyword evidence="18" id="KW-1185">Reference proteome</keyword>
<evidence type="ECO:0000256" key="5">
    <source>
        <dbReference type="ARBA" id="ARBA00022553"/>
    </source>
</evidence>
<keyword evidence="11 14" id="KW-1133">Transmembrane helix</keyword>
<sequence>MKLRTKILWISCMALLAASLLGDVLILSITGKSLKNEATIRAYQNFYEMTGELEQGLLQKMDAEAKPLYLEHYFKKLKDDYSICFLRSGNTEEANGIRQIYNHTALSAEELSQLSFKNYEDGDITCADYSWGNTDYVVFHKNIQSEIDVYRVASMDEVQKNVRRLTGYVLAITFGVVGLTTGILFIILRHILQPLQELNETTKRLAEGNYDQRVTVRRKDEIGQLEESFNKMAEAVETSTRSLEESEKRKTLFMGNLTHELKTPMTAISGYAQTLLSTKLSRENQEAALLYIYEECGRLERLSKKMMKLLELDQEDSLVFTDTPVSRLFEAAEKSCDVILKDKQMTLECIEHGEHFPMDLDLMTDVLINLIDNGVKASDCGGKIVLRAYDNIIEVQDFGQGIPAEEQEKIMEPFYMVDKSRSRKSGGAGLGLALTALIAKRHNISIQIDSKEGNGTRIILQFV</sequence>
<evidence type="ECO:0000256" key="4">
    <source>
        <dbReference type="ARBA" id="ARBA00022475"/>
    </source>
</evidence>
<evidence type="ECO:0000259" key="15">
    <source>
        <dbReference type="PROSITE" id="PS50109"/>
    </source>
</evidence>
<evidence type="ECO:0000256" key="3">
    <source>
        <dbReference type="ARBA" id="ARBA00012438"/>
    </source>
</evidence>
<name>A0A4R2LZ31_9FIRM</name>
<dbReference type="EMBL" id="SLXA01000002">
    <property type="protein sequence ID" value="TCO85801.1"/>
    <property type="molecule type" value="Genomic_DNA"/>
</dbReference>
<keyword evidence="8" id="KW-0547">Nucleotide-binding</keyword>
<evidence type="ECO:0000256" key="7">
    <source>
        <dbReference type="ARBA" id="ARBA00022692"/>
    </source>
</evidence>
<dbReference type="SMART" id="SM00304">
    <property type="entry name" value="HAMP"/>
    <property type="match status" value="1"/>
</dbReference>
<comment type="subcellular location">
    <subcellularLocation>
        <location evidence="2">Cell membrane</location>
        <topology evidence="2">Multi-pass membrane protein</topology>
    </subcellularLocation>
</comment>
<dbReference type="GO" id="GO:0000155">
    <property type="term" value="F:phosphorelay sensor kinase activity"/>
    <property type="evidence" value="ECO:0007669"/>
    <property type="project" value="InterPro"/>
</dbReference>
<dbReference type="InterPro" id="IPR004358">
    <property type="entry name" value="Sig_transdc_His_kin-like_C"/>
</dbReference>
<dbReference type="OrthoDB" id="9786919at2"/>
<dbReference type="SUPFAM" id="SSF55874">
    <property type="entry name" value="ATPase domain of HSP90 chaperone/DNA topoisomerase II/histidine kinase"/>
    <property type="match status" value="1"/>
</dbReference>
<dbReference type="InterPro" id="IPR003661">
    <property type="entry name" value="HisK_dim/P_dom"/>
</dbReference>
<dbReference type="InterPro" id="IPR036890">
    <property type="entry name" value="HATPase_C_sf"/>
</dbReference>
<dbReference type="RefSeq" id="WP_132088606.1">
    <property type="nucleotide sequence ID" value="NZ_JANKAQ010000001.1"/>
</dbReference>
<evidence type="ECO:0000256" key="14">
    <source>
        <dbReference type="SAM" id="Phobius"/>
    </source>
</evidence>
<accession>A0A4R2LZ31</accession>
<dbReference type="EC" id="2.7.13.3" evidence="3"/>
<dbReference type="GO" id="GO:0005886">
    <property type="term" value="C:plasma membrane"/>
    <property type="evidence" value="ECO:0007669"/>
    <property type="project" value="UniProtKB-SubCell"/>
</dbReference>
<evidence type="ECO:0000256" key="11">
    <source>
        <dbReference type="ARBA" id="ARBA00022989"/>
    </source>
</evidence>
<dbReference type="SMART" id="SM00388">
    <property type="entry name" value="HisKA"/>
    <property type="match status" value="1"/>
</dbReference>
<organism evidence="17 18">
    <name type="scientific">Frisingicoccus caecimuris</name>
    <dbReference type="NCBI Taxonomy" id="1796636"/>
    <lineage>
        <taxon>Bacteria</taxon>
        <taxon>Bacillati</taxon>
        <taxon>Bacillota</taxon>
        <taxon>Clostridia</taxon>
        <taxon>Lachnospirales</taxon>
        <taxon>Lachnospiraceae</taxon>
        <taxon>Frisingicoccus</taxon>
    </lineage>
</organism>
<dbReference type="Gene3D" id="1.10.287.130">
    <property type="match status" value="1"/>
</dbReference>
<evidence type="ECO:0000256" key="13">
    <source>
        <dbReference type="ARBA" id="ARBA00023136"/>
    </source>
</evidence>
<evidence type="ECO:0000256" key="2">
    <source>
        <dbReference type="ARBA" id="ARBA00004651"/>
    </source>
</evidence>
<dbReference type="InterPro" id="IPR036097">
    <property type="entry name" value="HisK_dim/P_sf"/>
</dbReference>
<keyword evidence="5" id="KW-0597">Phosphoprotein</keyword>
<proteinExistence type="predicted"/>
<evidence type="ECO:0000259" key="16">
    <source>
        <dbReference type="PROSITE" id="PS50885"/>
    </source>
</evidence>
<dbReference type="SUPFAM" id="SSF158472">
    <property type="entry name" value="HAMP domain-like"/>
    <property type="match status" value="1"/>
</dbReference>
<dbReference type="Proteomes" id="UP000295711">
    <property type="component" value="Unassembled WGS sequence"/>
</dbReference>
<evidence type="ECO:0000256" key="10">
    <source>
        <dbReference type="ARBA" id="ARBA00022840"/>
    </source>
</evidence>
<keyword evidence="4" id="KW-1003">Cell membrane</keyword>
<dbReference type="PROSITE" id="PS50885">
    <property type="entry name" value="HAMP"/>
    <property type="match status" value="1"/>
</dbReference>
<dbReference type="CDD" id="cd06225">
    <property type="entry name" value="HAMP"/>
    <property type="match status" value="1"/>
</dbReference>
<evidence type="ECO:0000256" key="9">
    <source>
        <dbReference type="ARBA" id="ARBA00022777"/>
    </source>
</evidence>
<dbReference type="CDD" id="cd00075">
    <property type="entry name" value="HATPase"/>
    <property type="match status" value="1"/>
</dbReference>
<gene>
    <name evidence="17" type="ORF">EV212_102116</name>
</gene>
<comment type="caution">
    <text evidence="17">The sequence shown here is derived from an EMBL/GenBank/DDBJ whole genome shotgun (WGS) entry which is preliminary data.</text>
</comment>
<comment type="catalytic activity">
    <reaction evidence="1">
        <text>ATP + protein L-histidine = ADP + protein N-phospho-L-histidine.</text>
        <dbReference type="EC" id="2.7.13.3"/>
    </reaction>
</comment>
<feature type="domain" description="Histidine kinase" evidence="15">
    <location>
        <begin position="256"/>
        <end position="463"/>
    </location>
</feature>
<keyword evidence="7 14" id="KW-0812">Transmembrane</keyword>
<evidence type="ECO:0000313" key="18">
    <source>
        <dbReference type="Proteomes" id="UP000295711"/>
    </source>
</evidence>
<dbReference type="InterPro" id="IPR050398">
    <property type="entry name" value="HssS/ArlS-like"/>
</dbReference>
<dbReference type="Gene3D" id="3.30.565.10">
    <property type="entry name" value="Histidine kinase-like ATPase, C-terminal domain"/>
    <property type="match status" value="1"/>
</dbReference>
<protein>
    <recommendedName>
        <fullName evidence="3">histidine kinase</fullName>
        <ecNumber evidence="3">2.7.13.3</ecNumber>
    </recommendedName>
</protein>
<keyword evidence="12" id="KW-0902">Two-component regulatory system</keyword>
<evidence type="ECO:0000256" key="8">
    <source>
        <dbReference type="ARBA" id="ARBA00022741"/>
    </source>
</evidence>